<gene>
    <name evidence="1" type="ORF">B0H15DRAFT_841137</name>
</gene>
<comment type="caution">
    <text evidence="1">The sequence shown here is derived from an EMBL/GenBank/DDBJ whole genome shotgun (WGS) entry which is preliminary data.</text>
</comment>
<dbReference type="Proteomes" id="UP001222325">
    <property type="component" value="Unassembled WGS sequence"/>
</dbReference>
<evidence type="ECO:0000313" key="2">
    <source>
        <dbReference type="Proteomes" id="UP001222325"/>
    </source>
</evidence>
<dbReference type="InterPro" id="IPR032675">
    <property type="entry name" value="LRR_dom_sf"/>
</dbReference>
<proteinExistence type="predicted"/>
<name>A0AAD6U2K1_9AGAR</name>
<dbReference type="EMBL" id="JARJCN010000026">
    <property type="protein sequence ID" value="KAJ7088368.1"/>
    <property type="molecule type" value="Genomic_DNA"/>
</dbReference>
<keyword evidence="2" id="KW-1185">Reference proteome</keyword>
<dbReference type="SUPFAM" id="SSF52047">
    <property type="entry name" value="RNI-like"/>
    <property type="match status" value="1"/>
</dbReference>
<evidence type="ECO:0000313" key="1">
    <source>
        <dbReference type="EMBL" id="KAJ7088368.1"/>
    </source>
</evidence>
<protein>
    <recommendedName>
        <fullName evidence="3">F-box domain-containing protein</fullName>
    </recommendedName>
</protein>
<sequence>MQFLDLPLELVAAILFHLGRPQYLAVACRVNKAFFTFTIPRLYERASIYSWHKHAKAKVVSLFDTLSLCPQLAKYVLRLEIRDFPKSAGRADTDAAVLEGLKNCVNLEACIWTRDGALTSDILSVLQASDTLVELEINGHSDGKYDAGILSGFSHLRRLSLIMPSTDVVRQLPSWIAVTGASLRSLTLICKMSPLVTDAVLERLAPSLAHLEQLSIIGCLRVSHVGVWALLVQNNAGLQSLALEGLPPKFNLAALAALCTDRSVLARLVSLTVTVHTESWLASVSALITYAPLERFQLYATRAFEQTPATDAFWGALIDAHGPRLTRVSVHRMPVALHAIADLCAPARCPALIALFVVIDPADLAPLADCLATARALATVHVNFHARAPGPEADAESDVPDHDAPRLGVLTAPEALAIVRRCPETIALFGCNARVWQVGRHIRRTADGALVAERFLAKYDSPDVPEQFLVVRT</sequence>
<organism evidence="1 2">
    <name type="scientific">Mycena belliarum</name>
    <dbReference type="NCBI Taxonomy" id="1033014"/>
    <lineage>
        <taxon>Eukaryota</taxon>
        <taxon>Fungi</taxon>
        <taxon>Dikarya</taxon>
        <taxon>Basidiomycota</taxon>
        <taxon>Agaricomycotina</taxon>
        <taxon>Agaricomycetes</taxon>
        <taxon>Agaricomycetidae</taxon>
        <taxon>Agaricales</taxon>
        <taxon>Marasmiineae</taxon>
        <taxon>Mycenaceae</taxon>
        <taxon>Mycena</taxon>
    </lineage>
</organism>
<dbReference type="AlphaFoldDB" id="A0AAD6U2K1"/>
<reference evidence="1" key="1">
    <citation type="submission" date="2023-03" db="EMBL/GenBank/DDBJ databases">
        <title>Massive genome expansion in bonnet fungi (Mycena s.s.) driven by repeated elements and novel gene families across ecological guilds.</title>
        <authorList>
            <consortium name="Lawrence Berkeley National Laboratory"/>
            <person name="Harder C.B."/>
            <person name="Miyauchi S."/>
            <person name="Viragh M."/>
            <person name="Kuo A."/>
            <person name="Thoen E."/>
            <person name="Andreopoulos B."/>
            <person name="Lu D."/>
            <person name="Skrede I."/>
            <person name="Drula E."/>
            <person name="Henrissat B."/>
            <person name="Morin E."/>
            <person name="Kohler A."/>
            <person name="Barry K."/>
            <person name="LaButti K."/>
            <person name="Morin E."/>
            <person name="Salamov A."/>
            <person name="Lipzen A."/>
            <person name="Mereny Z."/>
            <person name="Hegedus B."/>
            <person name="Baldrian P."/>
            <person name="Stursova M."/>
            <person name="Weitz H."/>
            <person name="Taylor A."/>
            <person name="Grigoriev I.V."/>
            <person name="Nagy L.G."/>
            <person name="Martin F."/>
            <person name="Kauserud H."/>
        </authorList>
    </citation>
    <scope>NUCLEOTIDE SEQUENCE</scope>
    <source>
        <strain evidence="1">CBHHK173m</strain>
    </source>
</reference>
<accession>A0AAD6U2K1</accession>
<evidence type="ECO:0008006" key="3">
    <source>
        <dbReference type="Google" id="ProtNLM"/>
    </source>
</evidence>
<dbReference type="Gene3D" id="3.80.10.10">
    <property type="entry name" value="Ribonuclease Inhibitor"/>
    <property type="match status" value="1"/>
</dbReference>